<feature type="region of interest" description="Disordered" evidence="1">
    <location>
        <begin position="90"/>
        <end position="114"/>
    </location>
</feature>
<accession>A0A445N0I2</accession>
<protein>
    <submittedName>
        <fullName evidence="2">Uncharacterized protein</fullName>
    </submittedName>
</protein>
<organism evidence="2">
    <name type="scientific">uncultured Desulfobacterium sp</name>
    <dbReference type="NCBI Taxonomy" id="201089"/>
    <lineage>
        <taxon>Bacteria</taxon>
        <taxon>Pseudomonadati</taxon>
        <taxon>Thermodesulfobacteriota</taxon>
        <taxon>Desulfobacteria</taxon>
        <taxon>Desulfobacterales</taxon>
        <taxon>Desulfobacteriaceae</taxon>
        <taxon>Desulfobacterium</taxon>
        <taxon>environmental samples</taxon>
    </lineage>
</organism>
<reference evidence="2" key="1">
    <citation type="submission" date="2018-01" db="EMBL/GenBank/DDBJ databases">
        <authorList>
            <person name="Regsiter A."/>
            <person name="William W."/>
        </authorList>
    </citation>
    <scope>NUCLEOTIDE SEQUENCE</scope>
    <source>
        <strain evidence="2">TRIP AH-1</strain>
    </source>
</reference>
<gene>
    <name evidence="2" type="ORF">PITCH_A50052</name>
</gene>
<name>A0A445N0I2_9BACT</name>
<sequence>MQECLDFGCVIARRGIDSAQPVTNLSLGIWRQKLYGCANFGVLPKGVLRHLLEQVSQLASAVSGQIGSTFDVVGRIRQSYGNAVLERELVDDRTDGRDPSNLPSLQTECVAPEL</sequence>
<evidence type="ECO:0000313" key="2">
    <source>
        <dbReference type="EMBL" id="SPD75250.1"/>
    </source>
</evidence>
<proteinExistence type="predicted"/>
<dbReference type="EMBL" id="OJIN01000192">
    <property type="protein sequence ID" value="SPD75250.1"/>
    <property type="molecule type" value="Genomic_DNA"/>
</dbReference>
<dbReference type="AlphaFoldDB" id="A0A445N0I2"/>
<evidence type="ECO:0000256" key="1">
    <source>
        <dbReference type="SAM" id="MobiDB-lite"/>
    </source>
</evidence>